<proteinExistence type="predicted"/>
<dbReference type="Pfam" id="PF19263">
    <property type="entry name" value="DUF5906"/>
    <property type="match status" value="1"/>
</dbReference>
<dbReference type="Pfam" id="PF08706">
    <property type="entry name" value="D5_N"/>
    <property type="match status" value="1"/>
</dbReference>
<dbReference type="Gene3D" id="3.40.50.300">
    <property type="entry name" value="P-loop containing nucleotide triphosphate hydrolases"/>
    <property type="match status" value="1"/>
</dbReference>
<dbReference type="InterPro" id="IPR014818">
    <property type="entry name" value="Phage/plasmid_primase_P4_C"/>
</dbReference>
<dbReference type="PROSITE" id="PS51206">
    <property type="entry name" value="SF3_HELICASE_1"/>
    <property type="match status" value="1"/>
</dbReference>
<dbReference type="SUPFAM" id="SSF52540">
    <property type="entry name" value="P-loop containing nucleoside triphosphate hydrolases"/>
    <property type="match status" value="1"/>
</dbReference>
<keyword evidence="1" id="KW-0547">Nucleotide-binding</keyword>
<name>A0A378IRY1_9GAMM</name>
<dbReference type="InterPro" id="IPR027417">
    <property type="entry name" value="P-loop_NTPase"/>
</dbReference>
<dbReference type="NCBIfam" id="TIGR01613">
    <property type="entry name" value="primase_Cterm"/>
    <property type="match status" value="1"/>
</dbReference>
<dbReference type="GO" id="GO:0004386">
    <property type="term" value="F:helicase activity"/>
    <property type="evidence" value="ECO:0007669"/>
    <property type="project" value="UniProtKB-KW"/>
</dbReference>
<reference evidence="5 6" key="1">
    <citation type="submission" date="2018-06" db="EMBL/GenBank/DDBJ databases">
        <authorList>
            <consortium name="Pathogen Informatics"/>
            <person name="Doyle S."/>
        </authorList>
    </citation>
    <scope>NUCLEOTIDE SEQUENCE [LARGE SCALE GENOMIC DNA]</scope>
    <source>
        <strain evidence="5 6">NCTC11978</strain>
    </source>
</reference>
<dbReference type="InterPro" id="IPR014015">
    <property type="entry name" value="Helicase_SF3_DNA-vir"/>
</dbReference>
<dbReference type="RefSeq" id="WP_220270624.1">
    <property type="nucleotide sequence ID" value="NZ_UGNY01000001.1"/>
</dbReference>
<dbReference type="InterPro" id="IPR045455">
    <property type="entry name" value="NrS-1_pol-like_helicase"/>
</dbReference>
<dbReference type="GO" id="GO:0005524">
    <property type="term" value="F:ATP binding"/>
    <property type="evidence" value="ECO:0007669"/>
    <property type="project" value="UniProtKB-KW"/>
</dbReference>
<dbReference type="EMBL" id="UGNY01000001">
    <property type="protein sequence ID" value="STX37710.1"/>
    <property type="molecule type" value="Genomic_DNA"/>
</dbReference>
<dbReference type="PANTHER" id="PTHR35372:SF2">
    <property type="entry name" value="SF3 HELICASE DOMAIN-CONTAINING PROTEIN"/>
    <property type="match status" value="1"/>
</dbReference>
<keyword evidence="2" id="KW-0378">Hydrolase</keyword>
<gene>
    <name evidence="5" type="ORF">NCTC11978_00887</name>
</gene>
<feature type="domain" description="SF3 helicase" evidence="4">
    <location>
        <begin position="508"/>
        <end position="664"/>
    </location>
</feature>
<evidence type="ECO:0000256" key="1">
    <source>
        <dbReference type="ARBA" id="ARBA00022741"/>
    </source>
</evidence>
<dbReference type="Proteomes" id="UP000254033">
    <property type="component" value="Unassembled WGS sequence"/>
</dbReference>
<dbReference type="AlphaFoldDB" id="A0A378IRY1"/>
<dbReference type="InterPro" id="IPR051620">
    <property type="entry name" value="ORF904-like_C"/>
</dbReference>
<organism evidence="5 6">
    <name type="scientific">Legionella feeleii</name>
    <dbReference type="NCBI Taxonomy" id="453"/>
    <lineage>
        <taxon>Bacteria</taxon>
        <taxon>Pseudomonadati</taxon>
        <taxon>Pseudomonadota</taxon>
        <taxon>Gammaproteobacteria</taxon>
        <taxon>Legionellales</taxon>
        <taxon>Legionellaceae</taxon>
        <taxon>Legionella</taxon>
    </lineage>
</organism>
<sequence length="782" mass="89914">MHSFLDMELFFKQSLDSIGHPFNGNIVFDSDWQRYGCPESKSSKTSAGYKVHSDGKPTLKFWCGKCGLSESFSFDEKYEHEPIHIDHQEAIRKKNEREQLAIVTLENARDELKKLWDLSTPCNSHPYIYSKQMSISEEDGLRVTFDGVLLCPVSSVNGDLISLQRIYWDKTNNKFEKRFFKGLSPKNGFHLFGDLASHRQVYFAEGIATALAINKATNKPVICVYGKHFDTIAPIMAKAYPDRQFIYCADADLVTSTKQTTSEDNANKAVSNIGGEIRLPDFSAIPKAINLETSRSDFNDLYVLLLAHGFSKDAVLIELKRQLTVPSILHTQLLKHLIEKITPVDFRSLAEIDEKEKLQVKHYVVIVVEMVLKLAKTLNWGICRNHEFIYLFNGEYWNLIDEEELTTFLGTAAEKMGVDKSNARYFNFRDQLYKQFIAVANLPKPERPHDTVIINLLNGTFEITSEKTVLREFRSSDFMPYQLGFDYNPEAKAPLFAEYLNKVLPDKKKQEILAEYLGYVFIRPTTLKLEKTLLLYGSGANGKSVFYEIVRKLLGSQNTSEFSLQSLTNDNGYYRAMIANKLVNYASEINGKLETSIFKQLVSGEPVEARLPYGRPFTVTDYAKMIFNCNELPKDVEQTEAYFRRFLIIPFEITIPEAEQDKQLAQKIIANELSGVFNWVLDGLQRIIKQKQFTDCESVRHAREQYERESDSVKQFIFEYGYQTSTIGYSLIKTLYEEYRSFCSDDGFKPVNKMNFSKRLKSMKINLERKNFGNIAFLVKPK</sequence>
<dbReference type="PANTHER" id="PTHR35372">
    <property type="entry name" value="ATP BINDING PROTEIN-RELATED"/>
    <property type="match status" value="1"/>
</dbReference>
<evidence type="ECO:0000256" key="2">
    <source>
        <dbReference type="ARBA" id="ARBA00022801"/>
    </source>
</evidence>
<dbReference type="GO" id="GO:0016787">
    <property type="term" value="F:hydrolase activity"/>
    <property type="evidence" value="ECO:0007669"/>
    <property type="project" value="UniProtKB-KW"/>
</dbReference>
<keyword evidence="3" id="KW-0067">ATP-binding</keyword>
<accession>A0A378IRY1</accession>
<dbReference type="InterPro" id="IPR006500">
    <property type="entry name" value="Helicase_put_C_phage/plasmid"/>
</dbReference>
<evidence type="ECO:0000313" key="5">
    <source>
        <dbReference type="EMBL" id="STX37710.1"/>
    </source>
</evidence>
<protein>
    <submittedName>
        <fullName evidence="5">5' DNA primase TraC</fullName>
    </submittedName>
</protein>
<evidence type="ECO:0000313" key="6">
    <source>
        <dbReference type="Proteomes" id="UP000254033"/>
    </source>
</evidence>
<evidence type="ECO:0000259" key="4">
    <source>
        <dbReference type="PROSITE" id="PS51206"/>
    </source>
</evidence>
<evidence type="ECO:0000256" key="3">
    <source>
        <dbReference type="ARBA" id="ARBA00022840"/>
    </source>
</evidence>